<accession>A0A0E9RW58</accession>
<name>A0A0E9RW58_ANGAN</name>
<organism evidence="1">
    <name type="scientific">Anguilla anguilla</name>
    <name type="common">European freshwater eel</name>
    <name type="synonym">Muraena anguilla</name>
    <dbReference type="NCBI Taxonomy" id="7936"/>
    <lineage>
        <taxon>Eukaryota</taxon>
        <taxon>Metazoa</taxon>
        <taxon>Chordata</taxon>
        <taxon>Craniata</taxon>
        <taxon>Vertebrata</taxon>
        <taxon>Euteleostomi</taxon>
        <taxon>Actinopterygii</taxon>
        <taxon>Neopterygii</taxon>
        <taxon>Teleostei</taxon>
        <taxon>Anguilliformes</taxon>
        <taxon>Anguillidae</taxon>
        <taxon>Anguilla</taxon>
    </lineage>
</organism>
<reference evidence="1" key="1">
    <citation type="submission" date="2014-11" db="EMBL/GenBank/DDBJ databases">
        <authorList>
            <person name="Amaro Gonzalez C."/>
        </authorList>
    </citation>
    <scope>NUCLEOTIDE SEQUENCE</scope>
</reference>
<evidence type="ECO:0000313" key="1">
    <source>
        <dbReference type="EMBL" id="JAH33097.1"/>
    </source>
</evidence>
<sequence length="58" mass="6832">MQAIANISTRLRARTLTHKHTHTHTLYITLQAFSRRSYLELLTQLLHTHTHTHAHTHL</sequence>
<dbReference type="EMBL" id="GBXM01075480">
    <property type="protein sequence ID" value="JAH33097.1"/>
    <property type="molecule type" value="Transcribed_RNA"/>
</dbReference>
<dbReference type="AlphaFoldDB" id="A0A0E9RW58"/>
<reference evidence="1" key="2">
    <citation type="journal article" date="2015" name="Fish Shellfish Immunol.">
        <title>Early steps in the European eel (Anguilla anguilla)-Vibrio vulnificus interaction in the gills: Role of the RtxA13 toxin.</title>
        <authorList>
            <person name="Callol A."/>
            <person name="Pajuelo D."/>
            <person name="Ebbesson L."/>
            <person name="Teles M."/>
            <person name="MacKenzie S."/>
            <person name="Amaro C."/>
        </authorList>
    </citation>
    <scope>NUCLEOTIDE SEQUENCE</scope>
</reference>
<protein>
    <submittedName>
        <fullName evidence="1">Uncharacterized protein</fullName>
    </submittedName>
</protein>
<proteinExistence type="predicted"/>